<comment type="similarity">
    <text evidence="2">Belongs to the TspO/BZRP family.</text>
</comment>
<evidence type="ECO:0000256" key="2">
    <source>
        <dbReference type="ARBA" id="ARBA00007524"/>
    </source>
</evidence>
<keyword evidence="3 6" id="KW-0812">Transmembrane</keyword>
<accession>A0A9Q0MTF3</accession>
<dbReference type="InterPro" id="IPR004307">
    <property type="entry name" value="TspO_MBR"/>
</dbReference>
<dbReference type="AlphaFoldDB" id="A0A9Q0MTF3"/>
<dbReference type="GO" id="GO:0033013">
    <property type="term" value="P:tetrapyrrole metabolic process"/>
    <property type="evidence" value="ECO:0007669"/>
    <property type="project" value="UniProtKB-ARBA"/>
</dbReference>
<keyword evidence="5 6" id="KW-0472">Membrane</keyword>
<dbReference type="FunFam" id="1.20.1260.100:FF:000001">
    <property type="entry name" value="translocator protein 2"/>
    <property type="match status" value="1"/>
</dbReference>
<feature type="transmembrane region" description="Helical" evidence="6">
    <location>
        <begin position="115"/>
        <end position="132"/>
    </location>
</feature>
<evidence type="ECO:0000256" key="5">
    <source>
        <dbReference type="ARBA" id="ARBA00023136"/>
    </source>
</evidence>
<dbReference type="Proteomes" id="UP001151699">
    <property type="component" value="Chromosome X"/>
</dbReference>
<sequence length="175" mass="19430">MSFLNNPKFQIAAAVIFPNLGGFVNGRITAQNLKPWYASLNKPSLNPPNWVFGPVWTSLYAGMGYASYLVYRDGGGFSGNAQTALTLYGAQLILNHAWTPIFFKYHSMKWSSIEIVLLTGTAAACGYSFYQINPIAGQLFIPYLAWLSFASFLNYTYYKLNPVSKPDDPKAVKSN</sequence>
<protein>
    <submittedName>
        <fullName evidence="7">Translocator protein</fullName>
    </submittedName>
</protein>
<dbReference type="PIRSF" id="PIRSF005859">
    <property type="entry name" value="PBR"/>
    <property type="match status" value="1"/>
</dbReference>
<evidence type="ECO:0000256" key="3">
    <source>
        <dbReference type="ARBA" id="ARBA00022692"/>
    </source>
</evidence>
<dbReference type="Pfam" id="PF03073">
    <property type="entry name" value="TspO_MBR"/>
    <property type="match status" value="1"/>
</dbReference>
<evidence type="ECO:0000313" key="7">
    <source>
        <dbReference type="EMBL" id="KAJ6637657.1"/>
    </source>
</evidence>
<name>A0A9Q0MTF3_9DIPT</name>
<feature type="transmembrane region" description="Helical" evidence="6">
    <location>
        <begin position="50"/>
        <end position="71"/>
    </location>
</feature>
<keyword evidence="8" id="KW-1185">Reference proteome</keyword>
<evidence type="ECO:0000256" key="4">
    <source>
        <dbReference type="ARBA" id="ARBA00022989"/>
    </source>
</evidence>
<proteinExistence type="inferred from homology"/>
<dbReference type="InterPro" id="IPR038330">
    <property type="entry name" value="TspO/MBR-related_sf"/>
</dbReference>
<dbReference type="CDD" id="cd15904">
    <property type="entry name" value="TSPO_MBR"/>
    <property type="match status" value="1"/>
</dbReference>
<evidence type="ECO:0000256" key="6">
    <source>
        <dbReference type="SAM" id="Phobius"/>
    </source>
</evidence>
<dbReference type="GO" id="GO:0005741">
    <property type="term" value="C:mitochondrial outer membrane"/>
    <property type="evidence" value="ECO:0007669"/>
    <property type="project" value="TreeGrafter"/>
</dbReference>
<feature type="transmembrane region" description="Helical" evidence="6">
    <location>
        <begin position="83"/>
        <end position="103"/>
    </location>
</feature>
<gene>
    <name evidence="7" type="primary">TSPO_1</name>
    <name evidence="7" type="ORF">Bhyg_10388</name>
</gene>
<dbReference type="EMBL" id="WJQU01000003">
    <property type="protein sequence ID" value="KAJ6637657.1"/>
    <property type="molecule type" value="Genomic_DNA"/>
</dbReference>
<comment type="caution">
    <text evidence="7">The sequence shown here is derived from an EMBL/GenBank/DDBJ whole genome shotgun (WGS) entry which is preliminary data.</text>
</comment>
<reference evidence="7" key="1">
    <citation type="submission" date="2022-07" db="EMBL/GenBank/DDBJ databases">
        <authorList>
            <person name="Trinca V."/>
            <person name="Uliana J.V.C."/>
            <person name="Torres T.T."/>
            <person name="Ward R.J."/>
            <person name="Monesi N."/>
        </authorList>
    </citation>
    <scope>NUCLEOTIDE SEQUENCE</scope>
    <source>
        <strain evidence="7">HSMRA1968</strain>
        <tissue evidence="7">Whole embryos</tissue>
    </source>
</reference>
<dbReference type="Gene3D" id="1.20.1260.100">
    <property type="entry name" value="TspO/MBR protein"/>
    <property type="match status" value="1"/>
</dbReference>
<dbReference type="PANTHER" id="PTHR10057">
    <property type="entry name" value="PERIPHERAL-TYPE BENZODIAZEPINE RECEPTOR"/>
    <property type="match status" value="1"/>
</dbReference>
<dbReference type="PANTHER" id="PTHR10057:SF0">
    <property type="entry name" value="TRANSLOCATOR PROTEIN"/>
    <property type="match status" value="1"/>
</dbReference>
<evidence type="ECO:0000256" key="1">
    <source>
        <dbReference type="ARBA" id="ARBA00004141"/>
    </source>
</evidence>
<comment type="subcellular location">
    <subcellularLocation>
        <location evidence="1">Membrane</location>
        <topology evidence="1">Multi-pass membrane protein</topology>
    </subcellularLocation>
</comment>
<feature type="transmembrane region" description="Helical" evidence="6">
    <location>
        <begin position="139"/>
        <end position="158"/>
    </location>
</feature>
<keyword evidence="4 6" id="KW-1133">Transmembrane helix</keyword>
<evidence type="ECO:0000313" key="8">
    <source>
        <dbReference type="Proteomes" id="UP001151699"/>
    </source>
</evidence>
<organism evidence="7 8">
    <name type="scientific">Pseudolycoriella hygida</name>
    <dbReference type="NCBI Taxonomy" id="35572"/>
    <lineage>
        <taxon>Eukaryota</taxon>
        <taxon>Metazoa</taxon>
        <taxon>Ecdysozoa</taxon>
        <taxon>Arthropoda</taxon>
        <taxon>Hexapoda</taxon>
        <taxon>Insecta</taxon>
        <taxon>Pterygota</taxon>
        <taxon>Neoptera</taxon>
        <taxon>Endopterygota</taxon>
        <taxon>Diptera</taxon>
        <taxon>Nematocera</taxon>
        <taxon>Sciaroidea</taxon>
        <taxon>Sciaridae</taxon>
        <taxon>Pseudolycoriella</taxon>
    </lineage>
</organism>
<dbReference type="OrthoDB" id="8841220at2759"/>